<dbReference type="RefSeq" id="WP_141613346.1">
    <property type="nucleotide sequence ID" value="NZ_CP041253.1"/>
</dbReference>
<sequence>MRKAYQNLKASHPNSKLANEDITIDASHLYIRFKPRDEAELDILNSDSTLALYSYPLDHEIPEGGDHYHDPEVPEGQPTYQYCAVPKGKQLTNSVAYEVLEELFIPEELPESRITSRSLSELLVTEALRITGNLEEGDKRSATEASRSRYTPKGSIKVWDDRAGRHVGVEGLEVRARRWFTTHEGTTDRNGNFTCDGTFSNKANYSYKYEKYHFSVRTGTFGQAELSGPKTRNAWHQILGGTGGTSGVRDAHQYYALIFQIMH</sequence>
<organism evidence="1 2">
    <name type="scientific">Echinicola soli</name>
    <dbReference type="NCBI Taxonomy" id="2591634"/>
    <lineage>
        <taxon>Bacteria</taxon>
        <taxon>Pseudomonadati</taxon>
        <taxon>Bacteroidota</taxon>
        <taxon>Cytophagia</taxon>
        <taxon>Cytophagales</taxon>
        <taxon>Cyclobacteriaceae</taxon>
        <taxon>Echinicola</taxon>
    </lineage>
</organism>
<evidence type="ECO:0000313" key="1">
    <source>
        <dbReference type="EMBL" id="QDH78084.1"/>
    </source>
</evidence>
<dbReference type="Proteomes" id="UP000316614">
    <property type="component" value="Chromosome"/>
</dbReference>
<dbReference type="EMBL" id="CP041253">
    <property type="protein sequence ID" value="QDH78084.1"/>
    <property type="molecule type" value="Genomic_DNA"/>
</dbReference>
<reference evidence="1 2" key="1">
    <citation type="submission" date="2019-06" db="EMBL/GenBank/DDBJ databases">
        <title>Echinicola alkalisoli sp. nov. isolated from saline soil.</title>
        <authorList>
            <person name="Sun J.-Q."/>
            <person name="Xu L."/>
        </authorList>
    </citation>
    <scope>NUCLEOTIDE SEQUENCE [LARGE SCALE GENOMIC DNA]</scope>
    <source>
        <strain evidence="1 2">LN3S3</strain>
    </source>
</reference>
<evidence type="ECO:0000313" key="2">
    <source>
        <dbReference type="Proteomes" id="UP000316614"/>
    </source>
</evidence>
<gene>
    <name evidence="1" type="ORF">FKX85_03145</name>
</gene>
<accession>A0A514CEK8</accession>
<name>A0A514CEK8_9BACT</name>
<dbReference type="OrthoDB" id="1489647at2"/>
<dbReference type="AlphaFoldDB" id="A0A514CEK8"/>
<dbReference type="KEGG" id="echi:FKX85_03145"/>
<proteinExistence type="predicted"/>
<keyword evidence="2" id="KW-1185">Reference proteome</keyword>
<protein>
    <submittedName>
        <fullName evidence="1">Uncharacterized protein</fullName>
    </submittedName>
</protein>